<protein>
    <submittedName>
        <fullName evidence="1">Aspartyl-phosphate phosphatase Spo0E family protein</fullName>
    </submittedName>
</protein>
<dbReference type="InterPro" id="IPR036638">
    <property type="entry name" value="HLH_DNA-bd_sf"/>
</dbReference>
<gene>
    <name evidence="1" type="ORF">EEL30_02640</name>
</gene>
<accession>A0A502IW97</accession>
<dbReference type="SUPFAM" id="SSF140500">
    <property type="entry name" value="BAS1536-like"/>
    <property type="match status" value="1"/>
</dbReference>
<evidence type="ECO:0000313" key="1">
    <source>
        <dbReference type="EMBL" id="QDX95650.1"/>
    </source>
</evidence>
<dbReference type="Pfam" id="PF09388">
    <property type="entry name" value="SpoOE-like"/>
    <property type="match status" value="1"/>
</dbReference>
<dbReference type="Gene3D" id="4.10.280.10">
    <property type="entry name" value="Helix-loop-helix DNA-binding domain"/>
    <property type="match status" value="1"/>
</dbReference>
<dbReference type="InterPro" id="IPR037208">
    <property type="entry name" value="Spo0E-like_sf"/>
</dbReference>
<evidence type="ECO:0000313" key="2">
    <source>
        <dbReference type="Proteomes" id="UP000319432"/>
    </source>
</evidence>
<proteinExistence type="predicted"/>
<organism evidence="1 2">
    <name type="scientific">Brevibacillus laterosporus</name>
    <name type="common">Bacillus laterosporus</name>
    <dbReference type="NCBI Taxonomy" id="1465"/>
    <lineage>
        <taxon>Bacteria</taxon>
        <taxon>Bacillati</taxon>
        <taxon>Bacillota</taxon>
        <taxon>Bacilli</taxon>
        <taxon>Bacillales</taxon>
        <taxon>Paenibacillaceae</taxon>
        <taxon>Brevibacillus</taxon>
    </lineage>
</organism>
<reference evidence="1 2" key="1">
    <citation type="submission" date="2018-11" db="EMBL/GenBank/DDBJ databases">
        <title>Phylogenetic determinants of toxin gene distribution in genomes of Brevibacillus laterosporus.</title>
        <authorList>
            <person name="Glare T.R."/>
            <person name="Durrant A."/>
            <person name="Berry C."/>
            <person name="Palma L."/>
            <person name="Ormskirk M."/>
            <person name="Cox M.O."/>
        </authorList>
    </citation>
    <scope>NUCLEOTIDE SEQUENCE [LARGE SCALE GENOMIC DNA]</scope>
    <source>
        <strain evidence="1 2">1821L</strain>
    </source>
</reference>
<dbReference type="EMBL" id="CP033464">
    <property type="protein sequence ID" value="QDX95650.1"/>
    <property type="molecule type" value="Genomic_DNA"/>
</dbReference>
<dbReference type="Proteomes" id="UP000319432">
    <property type="component" value="Chromosome"/>
</dbReference>
<keyword evidence="2" id="KW-1185">Reference proteome</keyword>
<dbReference type="GO" id="GO:0046983">
    <property type="term" value="F:protein dimerization activity"/>
    <property type="evidence" value="ECO:0007669"/>
    <property type="project" value="InterPro"/>
</dbReference>
<dbReference type="GO" id="GO:0043937">
    <property type="term" value="P:regulation of sporulation"/>
    <property type="evidence" value="ECO:0007669"/>
    <property type="project" value="InterPro"/>
</dbReference>
<dbReference type="OrthoDB" id="2632026at2"/>
<sequence length="54" mass="6545">MFQLANDLQKLIEVLRKELEHRFFKKGSFLHPEVLQMSQQLDEYIVAFQKLTKH</sequence>
<dbReference type="InterPro" id="IPR018540">
    <property type="entry name" value="Spo0E-like"/>
</dbReference>
<dbReference type="AlphaFoldDB" id="A0A502IW97"/>
<name>A0A502IW97_BRELA</name>